<gene>
    <name evidence="1" type="ORF">LCGC14_1904210</name>
</gene>
<name>A0A0F9FVZ3_9ZZZZ</name>
<proteinExistence type="predicted"/>
<organism evidence="1">
    <name type="scientific">marine sediment metagenome</name>
    <dbReference type="NCBI Taxonomy" id="412755"/>
    <lineage>
        <taxon>unclassified sequences</taxon>
        <taxon>metagenomes</taxon>
        <taxon>ecological metagenomes</taxon>
    </lineage>
</organism>
<dbReference type="EMBL" id="LAZR01019993">
    <property type="protein sequence ID" value="KKL90488.1"/>
    <property type="molecule type" value="Genomic_DNA"/>
</dbReference>
<reference evidence="1" key="1">
    <citation type="journal article" date="2015" name="Nature">
        <title>Complex archaea that bridge the gap between prokaryotes and eukaryotes.</title>
        <authorList>
            <person name="Spang A."/>
            <person name="Saw J.H."/>
            <person name="Jorgensen S.L."/>
            <person name="Zaremba-Niedzwiedzka K."/>
            <person name="Martijn J."/>
            <person name="Lind A.E."/>
            <person name="van Eijk R."/>
            <person name="Schleper C."/>
            <person name="Guy L."/>
            <person name="Ettema T.J."/>
        </authorList>
    </citation>
    <scope>NUCLEOTIDE SEQUENCE</scope>
</reference>
<accession>A0A0F9FVZ3</accession>
<evidence type="ECO:0000313" key="1">
    <source>
        <dbReference type="EMBL" id="KKL90488.1"/>
    </source>
</evidence>
<sequence>MITIRNLRAMLDDFSDNDLVEAYEFEKDDDQYYLWNILGVFKGGLNWVQGKLPTGDEPPIGMISTNAAEVTVFTVESDGE</sequence>
<protein>
    <submittedName>
        <fullName evidence="1">Uncharacterized protein</fullName>
    </submittedName>
</protein>
<comment type="caution">
    <text evidence="1">The sequence shown here is derived from an EMBL/GenBank/DDBJ whole genome shotgun (WGS) entry which is preliminary data.</text>
</comment>
<dbReference type="AlphaFoldDB" id="A0A0F9FVZ3"/>